<evidence type="ECO:0008006" key="4">
    <source>
        <dbReference type="Google" id="ProtNLM"/>
    </source>
</evidence>
<dbReference type="Proteomes" id="UP000070377">
    <property type="component" value="Unassembled WGS sequence"/>
</dbReference>
<keyword evidence="1" id="KW-0472">Membrane</keyword>
<feature type="transmembrane region" description="Helical" evidence="1">
    <location>
        <begin position="7"/>
        <end position="24"/>
    </location>
</feature>
<evidence type="ECO:0000313" key="3">
    <source>
        <dbReference type="Proteomes" id="UP000070377"/>
    </source>
</evidence>
<evidence type="ECO:0000256" key="1">
    <source>
        <dbReference type="SAM" id="Phobius"/>
    </source>
</evidence>
<dbReference type="EMBL" id="LQRD01000014">
    <property type="protein sequence ID" value="KXT71104.1"/>
    <property type="molecule type" value="Genomic_DNA"/>
</dbReference>
<protein>
    <recommendedName>
        <fullName evidence="4">Lantibiotic ABC transporter permease</fullName>
    </recommendedName>
</protein>
<evidence type="ECO:0000313" key="2">
    <source>
        <dbReference type="EMBL" id="KXT71104.1"/>
    </source>
</evidence>
<sequence>MKKKPIYLYVLLGLETVGTLWELISKFSSSNDAVETLLKGVNEPAKSQYAAYFSKSAELSGSLINNIFFYVGLLLLIAAWFFVFKKDIFKANLIYIANVLIGLIGTAYGYVVVKGIATSSFSDPSLLSSQMLGLNFTIGFSVVISLIFLSIVIFKLIKQQKEAESVEVAEED</sequence>
<accession>A0A139N5M9</accession>
<keyword evidence="1" id="KW-0812">Transmembrane</keyword>
<name>A0A139N5M9_STRCR</name>
<feature type="transmembrane region" description="Helical" evidence="1">
    <location>
        <begin position="133"/>
        <end position="154"/>
    </location>
</feature>
<gene>
    <name evidence="2" type="ORF">SCRDD08_00183</name>
</gene>
<dbReference type="RefSeq" id="WP_061422030.1">
    <property type="nucleotide sequence ID" value="NZ_KQ969062.1"/>
</dbReference>
<feature type="transmembrane region" description="Helical" evidence="1">
    <location>
        <begin position="93"/>
        <end position="113"/>
    </location>
</feature>
<dbReference type="STRING" id="45634.SCRDD08_00183"/>
<keyword evidence="1" id="KW-1133">Transmembrane helix</keyword>
<organism evidence="2 3">
    <name type="scientific">Streptococcus cristatus</name>
    <dbReference type="NCBI Taxonomy" id="45634"/>
    <lineage>
        <taxon>Bacteria</taxon>
        <taxon>Bacillati</taxon>
        <taxon>Bacillota</taxon>
        <taxon>Bacilli</taxon>
        <taxon>Lactobacillales</taxon>
        <taxon>Streptococcaceae</taxon>
        <taxon>Streptococcus</taxon>
    </lineage>
</organism>
<comment type="caution">
    <text evidence="2">The sequence shown here is derived from an EMBL/GenBank/DDBJ whole genome shotgun (WGS) entry which is preliminary data.</text>
</comment>
<feature type="transmembrane region" description="Helical" evidence="1">
    <location>
        <begin position="67"/>
        <end position="84"/>
    </location>
</feature>
<dbReference type="AlphaFoldDB" id="A0A139N5M9"/>
<proteinExistence type="predicted"/>
<dbReference type="PATRIC" id="fig|45634.12.peg.192"/>
<reference evidence="2 3" key="1">
    <citation type="submission" date="2016-01" db="EMBL/GenBank/DDBJ databases">
        <title>Highly variable Streptococcus oralis are common among viridans streptococci isolated from primates.</title>
        <authorList>
            <person name="Denapaite D."/>
            <person name="Rieger M."/>
            <person name="Koendgen S."/>
            <person name="Brueckner R."/>
            <person name="Ochigava I."/>
            <person name="Kappeler P."/>
            <person name="Maetz-Rensing K."/>
            <person name="Leendertz F."/>
            <person name="Hakenbeck R."/>
        </authorList>
    </citation>
    <scope>NUCLEOTIDE SEQUENCE [LARGE SCALE GENOMIC DNA]</scope>
    <source>
        <strain evidence="2 3">DD08</strain>
    </source>
</reference>